<dbReference type="EMBL" id="FRAV01000087">
    <property type="protein sequence ID" value="SHM73946.1"/>
    <property type="molecule type" value="Genomic_DNA"/>
</dbReference>
<sequence>MKNIVIFTFLIFLLNNCNAQKTNSEIVYFLPNNVEKEITKKIDSINDKSSIFFTLGNDQLGNFVIYLNTKMEKEYNFWLLNTNRCLYLNNKYYPIVLKSDEFFSYPESRSSVTKKIEKGEPLKKVITIRDNTFRIKFNLNGKIIE</sequence>
<dbReference type="RefSeq" id="WP_073298080.1">
    <property type="nucleotide sequence ID" value="NZ_FRAV01000087.1"/>
</dbReference>
<organism evidence="1 2">
    <name type="scientific">Chryseobacterium polytrichastri</name>
    <dbReference type="NCBI Taxonomy" id="1302687"/>
    <lineage>
        <taxon>Bacteria</taxon>
        <taxon>Pseudomonadati</taxon>
        <taxon>Bacteroidota</taxon>
        <taxon>Flavobacteriia</taxon>
        <taxon>Flavobacteriales</taxon>
        <taxon>Weeksellaceae</taxon>
        <taxon>Chryseobacterium group</taxon>
        <taxon>Chryseobacterium</taxon>
    </lineage>
</organism>
<accession>A0A1M7L748</accession>
<gene>
    <name evidence="1" type="ORF">SAMN05444267_10871</name>
</gene>
<name>A0A1M7L748_9FLAO</name>
<dbReference type="AlphaFoldDB" id="A0A1M7L748"/>
<protein>
    <submittedName>
        <fullName evidence="1">Uncharacterized protein</fullName>
    </submittedName>
</protein>
<evidence type="ECO:0000313" key="1">
    <source>
        <dbReference type="EMBL" id="SHM73946.1"/>
    </source>
</evidence>
<keyword evidence="2" id="KW-1185">Reference proteome</keyword>
<reference evidence="2" key="1">
    <citation type="submission" date="2016-11" db="EMBL/GenBank/DDBJ databases">
        <authorList>
            <person name="Varghese N."/>
            <person name="Submissions S."/>
        </authorList>
    </citation>
    <scope>NUCLEOTIDE SEQUENCE [LARGE SCALE GENOMIC DNA]</scope>
    <source>
        <strain evidence="2">DSM 26899</strain>
    </source>
</reference>
<dbReference type="Proteomes" id="UP000184364">
    <property type="component" value="Unassembled WGS sequence"/>
</dbReference>
<proteinExistence type="predicted"/>
<evidence type="ECO:0000313" key="2">
    <source>
        <dbReference type="Proteomes" id="UP000184364"/>
    </source>
</evidence>
<dbReference type="OrthoDB" id="1262716at2"/>